<evidence type="ECO:0000256" key="1">
    <source>
        <dbReference type="ARBA" id="ARBA00004606"/>
    </source>
</evidence>
<dbReference type="AlphaFoldDB" id="A0A6U3UHF0"/>
<evidence type="ECO:0000256" key="2">
    <source>
        <dbReference type="ARBA" id="ARBA00022676"/>
    </source>
</evidence>
<keyword evidence="2" id="KW-0328">Glycosyltransferase</keyword>
<dbReference type="PANTHER" id="PTHR31042:SF150">
    <property type="entry name" value="OS06G0661900 PROTEIN"/>
    <property type="match status" value="1"/>
</dbReference>
<comment type="subcellular location">
    <subcellularLocation>
        <location evidence="1">Membrane</location>
        <topology evidence="1">Single-pass type II membrane protein</topology>
    </subcellularLocation>
</comment>
<evidence type="ECO:0000256" key="5">
    <source>
        <dbReference type="ARBA" id="ARBA00023180"/>
    </source>
</evidence>
<evidence type="ECO:0000256" key="3">
    <source>
        <dbReference type="ARBA" id="ARBA00022679"/>
    </source>
</evidence>
<sequence>MTVSIVCHAKYPQSVKSEWLKRRLLVDRPKRGRGNELAEPKYRTYRPDWGSVEITRAMIELMKEGLRIGEEIDYHGRNEEERWLDREEEEDDRFSKRRYIVRNADGVVANDGDDDEENDAKVVLPKGTMPFQSQRFLFVSETCIPITTLAQVEKALFGDGDETTQNSHPLNGMNKSWLKARSTPNNGYARQKQWDCVRAQDVPSKHIWKADQWIVLTREHAMAVCRTLPHFINDQRRGGRRPPQQQELWEYFRQMTASDEIYFPTALSILGILKRPAPDTEVEEDNQFFVGPEVVRRRVTYCDWSTCAKNPASFGKKDIGDVYVQGRKEGCLIARKFGGVIRKQQGQSSSGGEDDENGLLTVEEWRKVVVKE</sequence>
<dbReference type="GO" id="GO:0016757">
    <property type="term" value="F:glycosyltransferase activity"/>
    <property type="evidence" value="ECO:0007669"/>
    <property type="project" value="UniProtKB-KW"/>
</dbReference>
<dbReference type="InterPro" id="IPR003406">
    <property type="entry name" value="Glyco_trans_14"/>
</dbReference>
<reference evidence="6" key="1">
    <citation type="submission" date="2021-01" db="EMBL/GenBank/DDBJ databases">
        <authorList>
            <person name="Corre E."/>
            <person name="Pelletier E."/>
            <person name="Niang G."/>
            <person name="Scheremetjew M."/>
            <person name="Finn R."/>
            <person name="Kale V."/>
            <person name="Holt S."/>
            <person name="Cochrane G."/>
            <person name="Meng A."/>
            <person name="Brown T."/>
            <person name="Cohen L."/>
        </authorList>
    </citation>
    <scope>NUCLEOTIDE SEQUENCE</scope>
    <source>
        <strain evidence="6">Pop2</strain>
    </source>
</reference>
<dbReference type="EMBL" id="HBGN01035041">
    <property type="protein sequence ID" value="CAD9352598.1"/>
    <property type="molecule type" value="Transcribed_RNA"/>
</dbReference>
<protein>
    <submittedName>
        <fullName evidence="6">Uncharacterized protein</fullName>
    </submittedName>
</protein>
<keyword evidence="5" id="KW-0325">Glycoprotein</keyword>
<name>A0A6U3UHF0_9STRA</name>
<dbReference type="Pfam" id="PF02485">
    <property type="entry name" value="Branch"/>
    <property type="match status" value="1"/>
</dbReference>
<dbReference type="InterPro" id="IPR044174">
    <property type="entry name" value="BC10-like"/>
</dbReference>
<keyword evidence="3" id="KW-0808">Transferase</keyword>
<dbReference type="PANTHER" id="PTHR31042">
    <property type="entry name" value="CORE-2/I-BRANCHING BETA-1,6-N-ACETYLGLUCOSAMINYLTRANSFERASE FAMILY PROTEIN-RELATED"/>
    <property type="match status" value="1"/>
</dbReference>
<accession>A0A6U3UHF0</accession>
<keyword evidence="4" id="KW-0472">Membrane</keyword>
<evidence type="ECO:0000313" key="6">
    <source>
        <dbReference type="EMBL" id="CAD9352598.1"/>
    </source>
</evidence>
<proteinExistence type="predicted"/>
<dbReference type="GO" id="GO:0016020">
    <property type="term" value="C:membrane"/>
    <property type="evidence" value="ECO:0007669"/>
    <property type="project" value="UniProtKB-SubCell"/>
</dbReference>
<evidence type="ECO:0000256" key="4">
    <source>
        <dbReference type="ARBA" id="ARBA00023136"/>
    </source>
</evidence>
<organism evidence="6">
    <name type="scientific">Ditylum brightwellii</name>
    <dbReference type="NCBI Taxonomy" id="49249"/>
    <lineage>
        <taxon>Eukaryota</taxon>
        <taxon>Sar</taxon>
        <taxon>Stramenopiles</taxon>
        <taxon>Ochrophyta</taxon>
        <taxon>Bacillariophyta</taxon>
        <taxon>Mediophyceae</taxon>
        <taxon>Lithodesmiophycidae</taxon>
        <taxon>Lithodesmiales</taxon>
        <taxon>Lithodesmiaceae</taxon>
        <taxon>Ditylum</taxon>
    </lineage>
</organism>
<gene>
    <name evidence="6" type="ORF">DBRI1063_LOCUS22545</name>
</gene>